<evidence type="ECO:0000313" key="1">
    <source>
        <dbReference type="EMBL" id="KAH7918927.1"/>
    </source>
</evidence>
<dbReference type="EMBL" id="MU266715">
    <property type="protein sequence ID" value="KAH7918927.1"/>
    <property type="molecule type" value="Genomic_DNA"/>
</dbReference>
<sequence>MTFFLVGVVVVSWSPHLPFIAQVNRILDSELASRPRPVIFVGHALWCYQVILQLRTLLCQTA</sequence>
<dbReference type="Proteomes" id="UP000790709">
    <property type="component" value="Unassembled WGS sequence"/>
</dbReference>
<gene>
    <name evidence="1" type="ORF">BV22DRAFT_1041360</name>
</gene>
<evidence type="ECO:0000313" key="2">
    <source>
        <dbReference type="Proteomes" id="UP000790709"/>
    </source>
</evidence>
<name>A0ACB8B054_9AGAM</name>
<reference evidence="1" key="1">
    <citation type="journal article" date="2021" name="New Phytol.">
        <title>Evolutionary innovations through gain and loss of genes in the ectomycorrhizal Boletales.</title>
        <authorList>
            <person name="Wu G."/>
            <person name="Miyauchi S."/>
            <person name="Morin E."/>
            <person name="Kuo A."/>
            <person name="Drula E."/>
            <person name="Varga T."/>
            <person name="Kohler A."/>
            <person name="Feng B."/>
            <person name="Cao Y."/>
            <person name="Lipzen A."/>
            <person name="Daum C."/>
            <person name="Hundley H."/>
            <person name="Pangilinan J."/>
            <person name="Johnson J."/>
            <person name="Barry K."/>
            <person name="LaButti K."/>
            <person name="Ng V."/>
            <person name="Ahrendt S."/>
            <person name="Min B."/>
            <person name="Choi I.G."/>
            <person name="Park H."/>
            <person name="Plett J.M."/>
            <person name="Magnuson J."/>
            <person name="Spatafora J.W."/>
            <person name="Nagy L.G."/>
            <person name="Henrissat B."/>
            <person name="Grigoriev I.V."/>
            <person name="Yang Z.L."/>
            <person name="Xu J."/>
            <person name="Martin F.M."/>
        </authorList>
    </citation>
    <scope>NUCLEOTIDE SEQUENCE</scope>
    <source>
        <strain evidence="1">KUC20120723A-06</strain>
    </source>
</reference>
<accession>A0ACB8B054</accession>
<organism evidence="1 2">
    <name type="scientific">Leucogyrophana mollusca</name>
    <dbReference type="NCBI Taxonomy" id="85980"/>
    <lineage>
        <taxon>Eukaryota</taxon>
        <taxon>Fungi</taxon>
        <taxon>Dikarya</taxon>
        <taxon>Basidiomycota</taxon>
        <taxon>Agaricomycotina</taxon>
        <taxon>Agaricomycetes</taxon>
        <taxon>Agaricomycetidae</taxon>
        <taxon>Boletales</taxon>
        <taxon>Boletales incertae sedis</taxon>
        <taxon>Leucogyrophana</taxon>
    </lineage>
</organism>
<proteinExistence type="predicted"/>
<comment type="caution">
    <text evidence="1">The sequence shown here is derived from an EMBL/GenBank/DDBJ whole genome shotgun (WGS) entry which is preliminary data.</text>
</comment>
<protein>
    <submittedName>
        <fullName evidence="1">Uncharacterized protein</fullName>
    </submittedName>
</protein>
<keyword evidence="2" id="KW-1185">Reference proteome</keyword>